<dbReference type="Proteomes" id="UP001150879">
    <property type="component" value="Unassembled WGS sequence"/>
</dbReference>
<accession>A0A9W9T5E2</accession>
<dbReference type="EMBL" id="JAPQKP010000001">
    <property type="protein sequence ID" value="KAJ5210169.1"/>
    <property type="molecule type" value="Genomic_DNA"/>
</dbReference>
<comment type="caution">
    <text evidence="1">The sequence shown here is derived from an EMBL/GenBank/DDBJ whole genome shotgun (WGS) entry which is preliminary data.</text>
</comment>
<organism evidence="1 2">
    <name type="scientific">Penicillium cf. griseofulvum</name>
    <dbReference type="NCBI Taxonomy" id="2972120"/>
    <lineage>
        <taxon>Eukaryota</taxon>
        <taxon>Fungi</taxon>
        <taxon>Dikarya</taxon>
        <taxon>Ascomycota</taxon>
        <taxon>Pezizomycotina</taxon>
        <taxon>Eurotiomycetes</taxon>
        <taxon>Eurotiomycetidae</taxon>
        <taxon>Eurotiales</taxon>
        <taxon>Aspergillaceae</taxon>
        <taxon>Penicillium</taxon>
    </lineage>
</organism>
<keyword evidence="2" id="KW-1185">Reference proteome</keyword>
<name>A0A9W9T5E2_9EURO</name>
<evidence type="ECO:0000313" key="2">
    <source>
        <dbReference type="Proteomes" id="UP001150879"/>
    </source>
</evidence>
<evidence type="ECO:0000313" key="1">
    <source>
        <dbReference type="EMBL" id="KAJ5210169.1"/>
    </source>
</evidence>
<dbReference type="OrthoDB" id="1069523at2759"/>
<reference evidence="1" key="2">
    <citation type="journal article" date="2023" name="IMA Fungus">
        <title>Comparative genomic study of the Penicillium genus elucidates a diverse pangenome and 15 lateral gene transfer events.</title>
        <authorList>
            <person name="Petersen C."/>
            <person name="Sorensen T."/>
            <person name="Nielsen M.R."/>
            <person name="Sondergaard T.E."/>
            <person name="Sorensen J.L."/>
            <person name="Fitzpatrick D.A."/>
            <person name="Frisvad J.C."/>
            <person name="Nielsen K.L."/>
        </authorList>
    </citation>
    <scope>NUCLEOTIDE SEQUENCE</scope>
    <source>
        <strain evidence="1">IBT 16849</strain>
    </source>
</reference>
<dbReference type="AlphaFoldDB" id="A0A9W9T5E2"/>
<sequence>MAVPGAMRLAALLNQRLLKPGEANPPTTAKTSVDKRAIQEVISSEDVDDPIKVFVLPEGWYAQECSFVPRREGKTEDDR</sequence>
<proteinExistence type="predicted"/>
<gene>
    <name evidence="1" type="ORF">N7472_000308</name>
</gene>
<protein>
    <submittedName>
        <fullName evidence="1">Uncharacterized protein</fullName>
    </submittedName>
</protein>
<reference evidence="1" key="1">
    <citation type="submission" date="2022-11" db="EMBL/GenBank/DDBJ databases">
        <authorList>
            <person name="Petersen C."/>
        </authorList>
    </citation>
    <scope>NUCLEOTIDE SEQUENCE</scope>
    <source>
        <strain evidence="1">IBT 16849</strain>
    </source>
</reference>